<evidence type="ECO:0000256" key="7">
    <source>
        <dbReference type="ARBA" id="ARBA00023002"/>
    </source>
</evidence>
<accession>A0A8H3CL52</accession>
<feature type="transmembrane region" description="Helical" evidence="11">
    <location>
        <begin position="246"/>
        <end position="265"/>
    </location>
</feature>
<dbReference type="AlphaFoldDB" id="A0A8H3CL52"/>
<evidence type="ECO:0000256" key="6">
    <source>
        <dbReference type="ARBA" id="ARBA00022989"/>
    </source>
</evidence>
<dbReference type="SFLD" id="SFLDS00052">
    <property type="entry name" value="Ferric_Reductase_Domain"/>
    <property type="match status" value="1"/>
</dbReference>
<dbReference type="InterPro" id="IPR013112">
    <property type="entry name" value="FAD-bd_8"/>
</dbReference>
<evidence type="ECO:0000256" key="2">
    <source>
        <dbReference type="ARBA" id="ARBA00006278"/>
    </source>
</evidence>
<dbReference type="GO" id="GO:0006879">
    <property type="term" value="P:intracellular iron ion homeostasis"/>
    <property type="evidence" value="ECO:0007669"/>
    <property type="project" value="TreeGrafter"/>
</dbReference>
<evidence type="ECO:0000256" key="10">
    <source>
        <dbReference type="ARBA" id="ARBA00023180"/>
    </source>
</evidence>
<dbReference type="GO" id="GO:0000293">
    <property type="term" value="F:ferric-chelate reductase activity"/>
    <property type="evidence" value="ECO:0007669"/>
    <property type="project" value="UniProtKB-ARBA"/>
</dbReference>
<gene>
    <name evidence="13" type="ORF">RDB_LOCUS83771</name>
</gene>
<dbReference type="InterPro" id="IPR013130">
    <property type="entry name" value="Fe3_Rdtase_TM_dom"/>
</dbReference>
<keyword evidence="7" id="KW-0560">Oxidoreductase</keyword>
<evidence type="ECO:0000256" key="9">
    <source>
        <dbReference type="ARBA" id="ARBA00023136"/>
    </source>
</evidence>
<protein>
    <recommendedName>
        <fullName evidence="12">FAD-binding FR-type domain-containing protein</fullName>
    </recommendedName>
</protein>
<dbReference type="Gene3D" id="3.40.50.80">
    <property type="entry name" value="Nucleotide-binding domain of ferredoxin-NADP reductase (FNR) module"/>
    <property type="match status" value="1"/>
</dbReference>
<evidence type="ECO:0000313" key="13">
    <source>
        <dbReference type="EMBL" id="CAE6490318.1"/>
    </source>
</evidence>
<feature type="transmembrane region" description="Helical" evidence="11">
    <location>
        <begin position="315"/>
        <end position="335"/>
    </location>
</feature>
<dbReference type="PANTHER" id="PTHR32361:SF9">
    <property type="entry name" value="FERRIC REDUCTASE TRANSMEMBRANE COMPONENT 3-RELATED"/>
    <property type="match status" value="1"/>
</dbReference>
<comment type="subcellular location">
    <subcellularLocation>
        <location evidence="1">Membrane</location>
        <topology evidence="1">Multi-pass membrane protein</topology>
    </subcellularLocation>
</comment>
<keyword evidence="8" id="KW-0406">Ion transport</keyword>
<feature type="domain" description="FAD-binding FR-type" evidence="12">
    <location>
        <begin position="357"/>
        <end position="509"/>
    </location>
</feature>
<keyword evidence="3" id="KW-0813">Transport</keyword>
<organism evidence="13 14">
    <name type="scientific">Rhizoctonia solani</name>
    <dbReference type="NCBI Taxonomy" id="456999"/>
    <lineage>
        <taxon>Eukaryota</taxon>
        <taxon>Fungi</taxon>
        <taxon>Dikarya</taxon>
        <taxon>Basidiomycota</taxon>
        <taxon>Agaricomycotina</taxon>
        <taxon>Agaricomycetes</taxon>
        <taxon>Cantharellales</taxon>
        <taxon>Ceratobasidiaceae</taxon>
        <taxon>Rhizoctonia</taxon>
    </lineage>
</organism>
<dbReference type="Pfam" id="PF01794">
    <property type="entry name" value="Ferric_reduct"/>
    <property type="match status" value="1"/>
</dbReference>
<dbReference type="GO" id="GO:0015677">
    <property type="term" value="P:copper ion import"/>
    <property type="evidence" value="ECO:0007669"/>
    <property type="project" value="TreeGrafter"/>
</dbReference>
<comment type="similarity">
    <text evidence="2">Belongs to the ferric reductase (FRE) family.</text>
</comment>
<dbReference type="InterPro" id="IPR017927">
    <property type="entry name" value="FAD-bd_FR_type"/>
</dbReference>
<dbReference type="Pfam" id="PF08030">
    <property type="entry name" value="NAD_binding_6"/>
    <property type="match status" value="1"/>
</dbReference>
<dbReference type="PANTHER" id="PTHR32361">
    <property type="entry name" value="FERRIC/CUPRIC REDUCTASE TRANSMEMBRANE COMPONENT"/>
    <property type="match status" value="1"/>
</dbReference>
<reference evidence="13" key="1">
    <citation type="submission" date="2021-01" db="EMBL/GenBank/DDBJ databases">
        <authorList>
            <person name="Kaushik A."/>
        </authorList>
    </citation>
    <scope>NUCLEOTIDE SEQUENCE</scope>
    <source>
        <strain evidence="13">Type strain: AG8-Rh-89/</strain>
    </source>
</reference>
<dbReference type="InterPro" id="IPR051410">
    <property type="entry name" value="Ferric/Cupric_Reductase"/>
</dbReference>
<keyword evidence="6 11" id="KW-1133">Transmembrane helix</keyword>
<keyword evidence="10" id="KW-0325">Glycoprotein</keyword>
<comment type="caution">
    <text evidence="13">The sequence shown here is derived from an EMBL/GenBank/DDBJ whole genome shotgun (WGS) entry which is preliminary data.</text>
</comment>
<feature type="transmembrane region" description="Helical" evidence="11">
    <location>
        <begin position="136"/>
        <end position="155"/>
    </location>
</feature>
<keyword evidence="9 11" id="KW-0472">Membrane</keyword>
<keyword evidence="4 11" id="KW-0812">Transmembrane</keyword>
<evidence type="ECO:0000256" key="11">
    <source>
        <dbReference type="SAM" id="Phobius"/>
    </source>
</evidence>
<dbReference type="EMBL" id="CAJMWZ010004497">
    <property type="protein sequence ID" value="CAE6490318.1"/>
    <property type="molecule type" value="Genomic_DNA"/>
</dbReference>
<evidence type="ECO:0000256" key="5">
    <source>
        <dbReference type="ARBA" id="ARBA00022982"/>
    </source>
</evidence>
<evidence type="ECO:0000313" key="14">
    <source>
        <dbReference type="Proteomes" id="UP000663850"/>
    </source>
</evidence>
<evidence type="ECO:0000259" key="12">
    <source>
        <dbReference type="PROSITE" id="PS51384"/>
    </source>
</evidence>
<dbReference type="SUPFAM" id="SSF52343">
    <property type="entry name" value="Ferredoxin reductase-like, C-terminal NADP-linked domain"/>
    <property type="match status" value="1"/>
</dbReference>
<dbReference type="CDD" id="cd06186">
    <property type="entry name" value="NOX_Duox_like_FAD_NADP"/>
    <property type="match status" value="1"/>
</dbReference>
<proteinExistence type="inferred from homology"/>
<evidence type="ECO:0000256" key="3">
    <source>
        <dbReference type="ARBA" id="ARBA00022448"/>
    </source>
</evidence>
<name>A0A8H3CL52_9AGAM</name>
<dbReference type="Proteomes" id="UP000663850">
    <property type="component" value="Unassembled WGS sequence"/>
</dbReference>
<feature type="transmembrane region" description="Helical" evidence="11">
    <location>
        <begin position="285"/>
        <end position="308"/>
    </location>
</feature>
<dbReference type="InterPro" id="IPR039261">
    <property type="entry name" value="FNR_nucleotide-bd"/>
</dbReference>
<keyword evidence="5" id="KW-0249">Electron transport</keyword>
<dbReference type="GO" id="GO:0006826">
    <property type="term" value="P:iron ion transport"/>
    <property type="evidence" value="ECO:0007669"/>
    <property type="project" value="TreeGrafter"/>
</dbReference>
<evidence type="ECO:0000256" key="8">
    <source>
        <dbReference type="ARBA" id="ARBA00023065"/>
    </source>
</evidence>
<feature type="transmembrane region" description="Helical" evidence="11">
    <location>
        <begin position="206"/>
        <end position="225"/>
    </location>
</feature>
<evidence type="ECO:0000256" key="4">
    <source>
        <dbReference type="ARBA" id="ARBA00022692"/>
    </source>
</evidence>
<sequence>MFQLQCGESCNGVIDVWALSCSPPKHGHGHEIARPLADCQASSQPYLSTLAYRLKEHCFGEPWKKVEHYWSWLQGDRDSKWPALLDIMPSAEPPLAPVGMKEFNQTVRVRSDAYYTDYATAQTFAWNERWHERASYILIFVVLGFLMLGAVHKILESTRRAPYNPNSFRSSKLITMLQKRLIMPALFNGSQSAPILGGLDYLPSPLMILFLVFFVGLCAIANAVPYKSLQPNLWAVNRRQVMMGFVANRAGLISFAFIPLTILLSARNNPLIWLTGWSTSTMIMLHRWVGFMATVAICIMLVFAALPFRRWSYEIFLVLHILFVAFVIVGCYYHIIWRFKWRYGYLNWLYVAIGIWLADRSLRLISVWNNGLQGSIGRGSAIAELVPNSVQNIIKLTVFPHLEPSLIKLGVHYFIYFPSLGRPWENHPFTVASWNLSKVTARSSAANVHSHETDIEKVQIKQLHPSQPSLTVFTKPHTGTTRTLLKYLSEGGNTIPVSLEGPYGQIHPLHLFERVVLIAGGIGITPSIAYARDLSARGRTVTLVWASRDSGLIQAVRPILPRSVDVRIHYTGTSATADDIPSLHPDVGQLVQEQVAAEQEGRVAFFVVWAGTDG</sequence>
<dbReference type="InterPro" id="IPR013121">
    <property type="entry name" value="Fe_red_NAD-bd_6"/>
</dbReference>
<dbReference type="PROSITE" id="PS51384">
    <property type="entry name" value="FAD_FR"/>
    <property type="match status" value="1"/>
</dbReference>
<dbReference type="GO" id="GO:0005886">
    <property type="term" value="C:plasma membrane"/>
    <property type="evidence" value="ECO:0007669"/>
    <property type="project" value="TreeGrafter"/>
</dbReference>
<dbReference type="Pfam" id="PF08022">
    <property type="entry name" value="FAD_binding_8"/>
    <property type="match status" value="1"/>
</dbReference>
<evidence type="ECO:0000256" key="1">
    <source>
        <dbReference type="ARBA" id="ARBA00004141"/>
    </source>
</evidence>